<evidence type="ECO:0000256" key="2">
    <source>
        <dbReference type="SAM" id="Phobius"/>
    </source>
</evidence>
<dbReference type="Proteomes" id="UP001523566">
    <property type="component" value="Unassembled WGS sequence"/>
</dbReference>
<evidence type="ECO:0000313" key="4">
    <source>
        <dbReference type="EMBL" id="MCP1102601.1"/>
    </source>
</evidence>
<organism evidence="4 5">
    <name type="scientific">Aequitasia blattaphilus</name>
    <dbReference type="NCBI Taxonomy" id="2949332"/>
    <lineage>
        <taxon>Bacteria</taxon>
        <taxon>Bacillati</taxon>
        <taxon>Bacillota</taxon>
        <taxon>Clostridia</taxon>
        <taxon>Lachnospirales</taxon>
        <taxon>Lachnospiraceae</taxon>
        <taxon>Aequitasia</taxon>
    </lineage>
</organism>
<dbReference type="Gene3D" id="3.40.630.40">
    <property type="entry name" value="Zn-dependent exopeptidases"/>
    <property type="match status" value="1"/>
</dbReference>
<dbReference type="EMBL" id="JAMZFW010000012">
    <property type="protein sequence ID" value="MCP1102601.1"/>
    <property type="molecule type" value="Genomic_DNA"/>
</dbReference>
<evidence type="ECO:0000259" key="3">
    <source>
        <dbReference type="Pfam" id="PF01520"/>
    </source>
</evidence>
<keyword evidence="2" id="KW-0812">Transmembrane</keyword>
<feature type="domain" description="MurNAc-LAA" evidence="3">
    <location>
        <begin position="4"/>
        <end position="165"/>
    </location>
</feature>
<dbReference type="CDD" id="cd02696">
    <property type="entry name" value="MurNAc-LAA"/>
    <property type="match status" value="1"/>
</dbReference>
<dbReference type="EC" id="3.5.1.28" evidence="4"/>
<proteinExistence type="predicted"/>
<dbReference type="InterPro" id="IPR002508">
    <property type="entry name" value="MurNAc-LAA_cat"/>
</dbReference>
<evidence type="ECO:0000256" key="1">
    <source>
        <dbReference type="ARBA" id="ARBA00022737"/>
    </source>
</evidence>
<dbReference type="GO" id="GO:0008745">
    <property type="term" value="F:N-acetylmuramoyl-L-alanine amidase activity"/>
    <property type="evidence" value="ECO:0007669"/>
    <property type="project" value="UniProtKB-EC"/>
</dbReference>
<dbReference type="SUPFAM" id="SSF53187">
    <property type="entry name" value="Zn-dependent exopeptidases"/>
    <property type="match status" value="1"/>
</dbReference>
<keyword evidence="5" id="KW-1185">Reference proteome</keyword>
<protein>
    <submittedName>
        <fullName evidence="4">N-acetylmuramoyl-L-alanine amidase</fullName>
        <ecNumber evidence="4">3.5.1.28</ecNumber>
    </submittedName>
</protein>
<keyword evidence="2" id="KW-0472">Membrane</keyword>
<dbReference type="Gene3D" id="2.10.270.10">
    <property type="entry name" value="Cholin Binding"/>
    <property type="match status" value="2"/>
</dbReference>
<keyword evidence="1" id="KW-0677">Repeat</keyword>
<keyword evidence="4" id="KW-0378">Hydrolase</keyword>
<dbReference type="RefSeq" id="WP_262066386.1">
    <property type="nucleotide sequence ID" value="NZ_JAMXOD010000012.1"/>
</dbReference>
<comment type="caution">
    <text evidence="4">The sequence shown here is derived from an EMBL/GenBank/DDBJ whole genome shotgun (WGS) entry which is preliminary data.</text>
</comment>
<feature type="transmembrane region" description="Helical" evidence="2">
    <location>
        <begin position="271"/>
        <end position="291"/>
    </location>
</feature>
<name>A0ABT1E9U5_9FIRM</name>
<evidence type="ECO:0000313" key="5">
    <source>
        <dbReference type="Proteomes" id="UP001523566"/>
    </source>
</evidence>
<dbReference type="Pfam" id="PF01520">
    <property type="entry name" value="Amidase_3"/>
    <property type="match status" value="1"/>
</dbReference>
<sequence>MAKVFVITGHGGVDSGASGFGFTEAERIRALAARMKALGGADVTIGDTSIDYYSTGAISNLNLPAGTQIVELHLDAASSTARGGHVIIKPGLTPDAIDNAIADFISGYFQGRSNKIVNQALSNADRAAAKGYPYRLVECCFITNHADLTKFNNNLDAIARGLLNAMGIKTEEVKKTGWEQVGKKWKYKKNGKYVVNDWVSDKGAWYFIGADGFMMTGWIKTSGKWYYLNPVSGKKHHDGKTYKEGQMVTGWLYDAKRWFYLSTKYDDANGIVLGAMIVGLYVVAGIAYYFCPAARTKELKVAEGQMVTGKVAINCNFNSSGGLIMKQ</sequence>
<gene>
    <name evidence="4" type="ORF">NK125_09260</name>
</gene>
<accession>A0ABT1E9U5</accession>
<dbReference type="Pfam" id="PF19127">
    <property type="entry name" value="Choline_bind_3"/>
    <property type="match status" value="1"/>
</dbReference>
<keyword evidence="2" id="KW-1133">Transmembrane helix</keyword>
<dbReference type="SUPFAM" id="SSF69360">
    <property type="entry name" value="Cell wall binding repeat"/>
    <property type="match status" value="1"/>
</dbReference>
<reference evidence="4 5" key="1">
    <citation type="journal article" date="2022" name="Genome Biol. Evol.">
        <title>Host diet, physiology and behaviors set the stage for Lachnospiraceae cladogenesis.</title>
        <authorList>
            <person name="Vera-Ponce De Leon A."/>
            <person name="Schneider M."/>
            <person name="Jahnes B.C."/>
            <person name="Sadowski V."/>
            <person name="Camuy-Velez L.A."/>
            <person name="Duan J."/>
            <person name="Sabree Z.L."/>
        </authorList>
    </citation>
    <scope>NUCLEOTIDE SEQUENCE [LARGE SCALE GENOMIC DNA]</scope>
    <source>
        <strain evidence="4 5">PAL113</strain>
    </source>
</reference>
<dbReference type="InterPro" id="IPR018337">
    <property type="entry name" value="Cell_wall/Cho-bd_repeat"/>
</dbReference>